<dbReference type="AlphaFoldDB" id="A0A6A4HY76"/>
<evidence type="ECO:0000256" key="1">
    <source>
        <dbReference type="SAM" id="SignalP"/>
    </source>
</evidence>
<keyword evidence="1" id="KW-0732">Signal</keyword>
<dbReference type="InterPro" id="IPR033433">
    <property type="entry name" value="GtaA_N"/>
</dbReference>
<organism evidence="4 5">
    <name type="scientific">Gymnopus androsaceus JB14</name>
    <dbReference type="NCBI Taxonomy" id="1447944"/>
    <lineage>
        <taxon>Eukaryota</taxon>
        <taxon>Fungi</taxon>
        <taxon>Dikarya</taxon>
        <taxon>Basidiomycota</taxon>
        <taxon>Agaricomycotina</taxon>
        <taxon>Agaricomycetes</taxon>
        <taxon>Agaricomycetidae</taxon>
        <taxon>Agaricales</taxon>
        <taxon>Marasmiineae</taxon>
        <taxon>Omphalotaceae</taxon>
        <taxon>Gymnopus</taxon>
    </lineage>
</organism>
<protein>
    <recommendedName>
        <fullName evidence="6">DUF1793-domain-containing protein</fullName>
    </recommendedName>
</protein>
<name>A0A6A4HY76_9AGAR</name>
<accession>A0A6A4HY76</accession>
<feature type="chain" id="PRO_5025612273" description="DUF1793-domain-containing protein" evidence="1">
    <location>
        <begin position="24"/>
        <end position="682"/>
    </location>
</feature>
<dbReference type="Pfam" id="PF16335">
    <property type="entry name" value="GtaA_6_Hairpin"/>
    <property type="match status" value="1"/>
</dbReference>
<feature type="signal peptide" evidence="1">
    <location>
        <begin position="1"/>
        <end position="23"/>
    </location>
</feature>
<dbReference type="Gene3D" id="1.50.10.10">
    <property type="match status" value="1"/>
</dbReference>
<dbReference type="GO" id="GO:0003824">
    <property type="term" value="F:catalytic activity"/>
    <property type="evidence" value="ECO:0007669"/>
    <property type="project" value="UniProtKB-ARBA"/>
</dbReference>
<feature type="domain" description="Glutaminase A central" evidence="2">
    <location>
        <begin position="341"/>
        <end position="675"/>
    </location>
</feature>
<dbReference type="SUPFAM" id="SSF48208">
    <property type="entry name" value="Six-hairpin glycosidases"/>
    <property type="match status" value="1"/>
</dbReference>
<dbReference type="Proteomes" id="UP000799118">
    <property type="component" value="Unassembled WGS sequence"/>
</dbReference>
<gene>
    <name evidence="4" type="ORF">BT96DRAFT_813635</name>
</gene>
<dbReference type="InterPro" id="IPR052743">
    <property type="entry name" value="Glutaminase_GtaA"/>
</dbReference>
<proteinExistence type="predicted"/>
<dbReference type="EMBL" id="ML769417">
    <property type="protein sequence ID" value="KAE9404342.1"/>
    <property type="molecule type" value="Genomic_DNA"/>
</dbReference>
<dbReference type="OrthoDB" id="3918848at2759"/>
<reference evidence="4" key="1">
    <citation type="journal article" date="2019" name="Environ. Microbiol.">
        <title>Fungal ecological strategies reflected in gene transcription - a case study of two litter decomposers.</title>
        <authorList>
            <person name="Barbi F."/>
            <person name="Kohler A."/>
            <person name="Barry K."/>
            <person name="Baskaran P."/>
            <person name="Daum C."/>
            <person name="Fauchery L."/>
            <person name="Ihrmark K."/>
            <person name="Kuo A."/>
            <person name="LaButti K."/>
            <person name="Lipzen A."/>
            <person name="Morin E."/>
            <person name="Grigoriev I.V."/>
            <person name="Henrissat B."/>
            <person name="Lindahl B."/>
            <person name="Martin F."/>
        </authorList>
    </citation>
    <scope>NUCLEOTIDE SEQUENCE</scope>
    <source>
        <strain evidence="4">JB14</strain>
    </source>
</reference>
<evidence type="ECO:0008006" key="6">
    <source>
        <dbReference type="Google" id="ProtNLM"/>
    </source>
</evidence>
<evidence type="ECO:0000259" key="2">
    <source>
        <dbReference type="Pfam" id="PF16335"/>
    </source>
</evidence>
<keyword evidence="5" id="KW-1185">Reference proteome</keyword>
<evidence type="ECO:0000313" key="4">
    <source>
        <dbReference type="EMBL" id="KAE9404342.1"/>
    </source>
</evidence>
<dbReference type="InterPro" id="IPR012341">
    <property type="entry name" value="6hp_glycosidase-like_sf"/>
</dbReference>
<dbReference type="InterPro" id="IPR032514">
    <property type="entry name" value="GtaA_central"/>
</dbReference>
<dbReference type="Pfam" id="PF17168">
    <property type="entry name" value="DUF5127"/>
    <property type="match status" value="1"/>
</dbReference>
<dbReference type="GO" id="GO:0005975">
    <property type="term" value="P:carbohydrate metabolic process"/>
    <property type="evidence" value="ECO:0007669"/>
    <property type="project" value="InterPro"/>
</dbReference>
<dbReference type="InterPro" id="IPR008928">
    <property type="entry name" value="6-hairpin_glycosidase_sf"/>
</dbReference>
<evidence type="ECO:0000259" key="3">
    <source>
        <dbReference type="Pfam" id="PF17168"/>
    </source>
</evidence>
<dbReference type="PANTHER" id="PTHR31987:SF1">
    <property type="entry name" value="GLUTAMINASE A"/>
    <property type="match status" value="1"/>
</dbReference>
<dbReference type="PANTHER" id="PTHR31987">
    <property type="entry name" value="GLUTAMINASE A-RELATED"/>
    <property type="match status" value="1"/>
</dbReference>
<evidence type="ECO:0000313" key="5">
    <source>
        <dbReference type="Proteomes" id="UP000799118"/>
    </source>
</evidence>
<sequence length="682" mass="73939">MLNAFLSLPLVLLFTIFASRVDSQFISAQNFLPVSYPLAVRSPYLNAWIDTPDRTTSLNVWPTHWDNNNVGFARIDGVAWQWMGEGGPGNTTTVLTSEITPTQSRFSVLAGSVVLNITFFSPIEPLDLVKQSFPFVYLSVEATSIDGNEHDVQLYSDITAEWISGDRTKVAVWQTVVSSTDVYHQASLQNPEPMTEITNIAEDSTVYYSMQTVSKMTYQSGISGTMRSQFGSTGSLSDTQDNTFQAINAGGFIAFAFAVDLGSSTSFTTPTVWALGIVRDPVIQYVPQAGSSQSQNRRSYFWTQFSSIGNAISAFLSDYTDAVQRATALEQRITSAAQSISTDFADLVSFGARQALTSDITISQDSNGAWNYSDVLAFQRDTGKSRRVNAVETLYATMPVHLYLNASWLGMHLQPLLQYQDSSGYQNGFASPDLGMYSGLTEIHLRSTGNMLIMTWAHARMSGDGTLIKRYYDLLKRWTNFLVTNSLLQNNQISADGLQNVNMTNLAIKGILGVAAMAQISSATGEDADAQAFKANASALYQTWKSLALSSSNSGHLLPTYGNTAASGYALMYNMYPDNLLGLGVIEESVYEAQAAYYSTLAQSAGQFGLTFDTSSNGEANSAWTLFTAGSIANSSTGTRNELVSMVYARANSNASTSVGSFPTYYNDTTGASPTPGGGQAR</sequence>
<feature type="domain" description="Glutaminase A N-terminal" evidence="3">
    <location>
        <begin position="102"/>
        <end position="335"/>
    </location>
</feature>